<name>A0A183DJY4_9BILA</name>
<protein>
    <submittedName>
        <fullName evidence="1">Transposase</fullName>
    </submittedName>
</protein>
<evidence type="ECO:0000313" key="1">
    <source>
        <dbReference type="WBParaSite" id="GPUH_0000903501-mRNA-1"/>
    </source>
</evidence>
<organism evidence="1">
    <name type="scientific">Gongylonema pulchrum</name>
    <dbReference type="NCBI Taxonomy" id="637853"/>
    <lineage>
        <taxon>Eukaryota</taxon>
        <taxon>Metazoa</taxon>
        <taxon>Ecdysozoa</taxon>
        <taxon>Nematoda</taxon>
        <taxon>Chromadorea</taxon>
        <taxon>Rhabditida</taxon>
        <taxon>Spirurina</taxon>
        <taxon>Spiruromorpha</taxon>
        <taxon>Spiruroidea</taxon>
        <taxon>Gongylonematidae</taxon>
        <taxon>Gongylonema</taxon>
    </lineage>
</organism>
<dbReference type="GO" id="GO:0005634">
    <property type="term" value="C:nucleus"/>
    <property type="evidence" value="ECO:0007669"/>
    <property type="project" value="TreeGrafter"/>
</dbReference>
<reference evidence="1" key="1">
    <citation type="submission" date="2016-06" db="UniProtKB">
        <authorList>
            <consortium name="WormBaseParasite"/>
        </authorList>
    </citation>
    <scope>IDENTIFICATION</scope>
</reference>
<dbReference type="GO" id="GO:0003729">
    <property type="term" value="F:mRNA binding"/>
    <property type="evidence" value="ECO:0007669"/>
    <property type="project" value="TreeGrafter"/>
</dbReference>
<accession>A0A183DJY4</accession>
<dbReference type="Gene3D" id="3.30.1370.10">
    <property type="entry name" value="K Homology domain, type 1"/>
    <property type="match status" value="1"/>
</dbReference>
<dbReference type="GO" id="GO:0048024">
    <property type="term" value="P:regulation of mRNA splicing, via spliceosome"/>
    <property type="evidence" value="ECO:0007669"/>
    <property type="project" value="TreeGrafter"/>
</dbReference>
<sequence>LHVLVTAIGFSQEHCARKLANGVRCIKALLANPNDEYKRRQLVQLAIINGTYRYRGT</sequence>
<dbReference type="InterPro" id="IPR045071">
    <property type="entry name" value="BBP-like"/>
</dbReference>
<dbReference type="AlphaFoldDB" id="A0A183DJY4"/>
<dbReference type="WBParaSite" id="GPUH_0000903501-mRNA-1">
    <property type="protein sequence ID" value="GPUH_0000903501-mRNA-1"/>
    <property type="gene ID" value="GPUH_0000903501"/>
</dbReference>
<dbReference type="PANTHER" id="PTHR11208">
    <property type="entry name" value="RNA-BINDING PROTEIN RELATED"/>
    <property type="match status" value="1"/>
</dbReference>
<dbReference type="PANTHER" id="PTHR11208:SF147">
    <property type="entry name" value="RNA-BINDING PROTEIN ASD-2"/>
    <property type="match status" value="1"/>
</dbReference>
<dbReference type="InterPro" id="IPR036612">
    <property type="entry name" value="KH_dom_type_1_sf"/>
</dbReference>
<proteinExistence type="predicted"/>